<accession>A0A482YH86</accession>
<organism evidence="2 3">
    <name type="scientific">Natrinema hispanicum</name>
    <dbReference type="NCBI Taxonomy" id="392421"/>
    <lineage>
        <taxon>Archaea</taxon>
        <taxon>Methanobacteriati</taxon>
        <taxon>Methanobacteriota</taxon>
        <taxon>Stenosarchaea group</taxon>
        <taxon>Halobacteria</taxon>
        <taxon>Halobacteriales</taxon>
        <taxon>Natrialbaceae</taxon>
        <taxon>Natrinema</taxon>
    </lineage>
</organism>
<protein>
    <submittedName>
        <fullName evidence="2">Uncharacterized protein</fullName>
    </submittedName>
</protein>
<keyword evidence="1" id="KW-1133">Transmembrane helix</keyword>
<feature type="transmembrane region" description="Helical" evidence="1">
    <location>
        <begin position="12"/>
        <end position="35"/>
    </location>
</feature>
<evidence type="ECO:0000313" key="3">
    <source>
        <dbReference type="Proteomes" id="UP000291097"/>
    </source>
</evidence>
<evidence type="ECO:0000256" key="1">
    <source>
        <dbReference type="SAM" id="Phobius"/>
    </source>
</evidence>
<evidence type="ECO:0000313" key="2">
    <source>
        <dbReference type="EMBL" id="RZV12221.1"/>
    </source>
</evidence>
<sequence length="61" mass="6929">MSIRKTKQLGDRPFPFVSSAVLLVEPLFHFSVGWLPEMLMTRSEPSIEHSAFGNLSPAERR</sequence>
<keyword evidence="1" id="KW-0472">Membrane</keyword>
<dbReference type="Proteomes" id="UP000291097">
    <property type="component" value="Unassembled WGS sequence"/>
</dbReference>
<dbReference type="AlphaFoldDB" id="A0A482YH86"/>
<comment type="caution">
    <text evidence="2">The sequence shown here is derived from an EMBL/GenBank/DDBJ whole genome shotgun (WGS) entry which is preliminary data.</text>
</comment>
<name>A0A482YH86_9EURY</name>
<dbReference type="EMBL" id="SHMP01000003">
    <property type="protein sequence ID" value="RZV12221.1"/>
    <property type="molecule type" value="Genomic_DNA"/>
</dbReference>
<reference evidence="2 3" key="1">
    <citation type="submission" date="2019-02" db="EMBL/GenBank/DDBJ databases">
        <title>Genomic Encyclopedia of Archaeal and Bacterial Type Strains, Phase II (KMG-II): from individual species to whole genera.</title>
        <authorList>
            <person name="Goeker M."/>
        </authorList>
    </citation>
    <scope>NUCLEOTIDE SEQUENCE [LARGE SCALE GENOMIC DNA]</scope>
    <source>
        <strain evidence="2 3">DSM 18328</strain>
    </source>
</reference>
<gene>
    <name evidence="2" type="ORF">BDK88_1115</name>
</gene>
<dbReference type="RefSeq" id="WP_130499504.1">
    <property type="nucleotide sequence ID" value="NZ_SHMP01000003.1"/>
</dbReference>
<proteinExistence type="predicted"/>
<dbReference type="OrthoDB" id="372554at2157"/>
<keyword evidence="1" id="KW-0812">Transmembrane</keyword>